<dbReference type="EMBL" id="QZVS01000075">
    <property type="protein sequence ID" value="RJT89224.1"/>
    <property type="molecule type" value="Genomic_DNA"/>
</dbReference>
<comment type="caution">
    <text evidence="4">The sequence shown here is derived from an EMBL/GenBank/DDBJ whole genome shotgun (WGS) entry which is preliminary data.</text>
</comment>
<keyword evidence="2" id="KW-0133">Cell shape</keyword>
<evidence type="ECO:0000256" key="2">
    <source>
        <dbReference type="HAMAP-Rule" id="MF_02213"/>
    </source>
</evidence>
<gene>
    <name evidence="2" type="primary">gatD</name>
    <name evidence="4" type="ORF">D6T64_07365</name>
</gene>
<evidence type="ECO:0000259" key="3">
    <source>
        <dbReference type="Pfam" id="PF07685"/>
    </source>
</evidence>
<dbReference type="SUPFAM" id="SSF52317">
    <property type="entry name" value="Class I glutamine amidotransferase-like"/>
    <property type="match status" value="1"/>
</dbReference>
<comment type="similarity">
    <text evidence="2">Belongs to the CobB/CobQ family. GatD subfamily.</text>
</comment>
<keyword evidence="2" id="KW-0961">Cell wall biogenesis/degradation</keyword>
<keyword evidence="2" id="KW-0436">Ligase</keyword>
<keyword evidence="2" id="KW-0573">Peptidoglycan synthesis</keyword>
<dbReference type="GO" id="GO:0071555">
    <property type="term" value="P:cell wall organization"/>
    <property type="evidence" value="ECO:0007669"/>
    <property type="project" value="UniProtKB-KW"/>
</dbReference>
<comment type="subunit">
    <text evidence="2">Forms a heterodimer with MurT.</text>
</comment>
<comment type="catalytic activity">
    <reaction evidence="2">
        <text>beta-D-GlcNAc-(1-&gt;4)-Mur2Ac(oyl-L-Ala-gamma-D-Glu-L-Lys-D-Ala-D-Ala)-di-trans,octa-cis-undecaprenyl diphosphate + L-glutamine + ATP + H2O = beta-D-GlcNAc-(1-&gt;4)-Mur2Ac(oyl-L-Ala-D-isoglutaminyl-L-Lys-D-Ala-D-Ala)-di-trans,octa-cis-undecaprenyl diphosphate + L-glutamate + ADP + phosphate + H(+)</text>
        <dbReference type="Rhea" id="RHEA:57928"/>
        <dbReference type="ChEBI" id="CHEBI:15377"/>
        <dbReference type="ChEBI" id="CHEBI:15378"/>
        <dbReference type="ChEBI" id="CHEBI:29985"/>
        <dbReference type="ChEBI" id="CHEBI:30616"/>
        <dbReference type="ChEBI" id="CHEBI:43474"/>
        <dbReference type="ChEBI" id="CHEBI:58359"/>
        <dbReference type="ChEBI" id="CHEBI:60033"/>
        <dbReference type="ChEBI" id="CHEBI:62233"/>
        <dbReference type="ChEBI" id="CHEBI:456216"/>
        <dbReference type="EC" id="6.3.5.13"/>
    </reaction>
</comment>
<feature type="active site" evidence="2">
    <location>
        <position position="189"/>
    </location>
</feature>
<dbReference type="RefSeq" id="WP_119973728.1">
    <property type="nucleotide sequence ID" value="NZ_JBHSQA010000013.1"/>
</dbReference>
<keyword evidence="5" id="KW-1185">Reference proteome</keyword>
<dbReference type="GO" id="GO:0004359">
    <property type="term" value="F:glutaminase activity"/>
    <property type="evidence" value="ECO:0007669"/>
    <property type="project" value="UniProtKB-UniRule"/>
</dbReference>
<comment type="catalytic activity">
    <reaction evidence="2">
        <text>L-glutamine + H2O = L-glutamate + NH4(+)</text>
        <dbReference type="Rhea" id="RHEA:15889"/>
        <dbReference type="ChEBI" id="CHEBI:15377"/>
        <dbReference type="ChEBI" id="CHEBI:28938"/>
        <dbReference type="ChEBI" id="CHEBI:29985"/>
        <dbReference type="ChEBI" id="CHEBI:58359"/>
        <dbReference type="EC" id="3.5.1.2"/>
    </reaction>
</comment>
<comment type="function">
    <text evidence="2">The lipid II isoglutaminyl synthase complex catalyzes the formation of alpha-D-isoglutamine in the cell wall lipid II stem peptide. The GatD subunit catalyzes the hydrolysis of glutamine to glutamate and ammonia. The resulting ammonia molecule is channeled to the active site of MurT.</text>
</comment>
<dbReference type="GO" id="GO:0140282">
    <property type="term" value="F:carbon-nitrogen ligase activity on lipid II"/>
    <property type="evidence" value="ECO:0007669"/>
    <property type="project" value="UniProtKB-UniRule"/>
</dbReference>
<comment type="caution">
    <text evidence="2">Lacks conserved residue(s) required for the propagation of feature annotation.</text>
</comment>
<dbReference type="EC" id="3.5.1.2" evidence="2"/>
<reference evidence="4 5" key="1">
    <citation type="submission" date="2018-09" db="EMBL/GenBank/DDBJ databases">
        <title>Novel species of Cryobacterium.</title>
        <authorList>
            <person name="Liu Q."/>
            <person name="Xin Y.-H."/>
        </authorList>
    </citation>
    <scope>NUCLEOTIDE SEQUENCE [LARGE SCALE GENOMIC DNA]</scope>
    <source>
        <strain evidence="4 5">Hh39</strain>
    </source>
</reference>
<keyword evidence="1 2" id="KW-0315">Glutamine amidotransferase</keyword>
<dbReference type="UniPathway" id="UPA00219"/>
<dbReference type="InterPro" id="IPR011698">
    <property type="entry name" value="GATase_3"/>
</dbReference>
<feature type="binding site" evidence="2">
    <location>
        <position position="126"/>
    </location>
    <ligand>
        <name>substrate</name>
    </ligand>
</feature>
<dbReference type="InterPro" id="IPR043702">
    <property type="entry name" value="Lipid_II_synth_GatD"/>
</dbReference>
<evidence type="ECO:0000313" key="4">
    <source>
        <dbReference type="EMBL" id="RJT89224.1"/>
    </source>
</evidence>
<accession>A0A3A5MVK6</accession>
<dbReference type="GO" id="GO:0009252">
    <property type="term" value="P:peptidoglycan biosynthetic process"/>
    <property type="evidence" value="ECO:0007669"/>
    <property type="project" value="UniProtKB-UniRule"/>
</dbReference>
<protein>
    <recommendedName>
        <fullName evidence="2">Lipid II isoglutaminyl synthase (glutamine-hydrolyzing) subunit GatD</fullName>
        <ecNumber evidence="2">6.3.5.13</ecNumber>
    </recommendedName>
    <alternativeName>
        <fullName evidence="2">Lipid II isoglutaminyl synthase glutaminase subunit</fullName>
        <ecNumber evidence="2">3.5.1.2</ecNumber>
    </alternativeName>
</protein>
<dbReference type="PROSITE" id="PS51274">
    <property type="entry name" value="GATASE_COBBQ"/>
    <property type="match status" value="1"/>
</dbReference>
<dbReference type="OrthoDB" id="9782045at2"/>
<dbReference type="Pfam" id="PF07685">
    <property type="entry name" value="GATase_3"/>
    <property type="match status" value="1"/>
</dbReference>
<dbReference type="Proteomes" id="UP000272015">
    <property type="component" value="Unassembled WGS sequence"/>
</dbReference>
<comment type="pathway">
    <text evidence="2">Cell wall biogenesis; peptidoglycan biosynthesis.</text>
</comment>
<name>A0A3A5MVK6_9MICO</name>
<dbReference type="GO" id="GO:0008360">
    <property type="term" value="P:regulation of cell shape"/>
    <property type="evidence" value="ECO:0007669"/>
    <property type="project" value="UniProtKB-KW"/>
</dbReference>
<evidence type="ECO:0000256" key="1">
    <source>
        <dbReference type="ARBA" id="ARBA00022962"/>
    </source>
</evidence>
<dbReference type="EC" id="6.3.5.13" evidence="2"/>
<dbReference type="AlphaFoldDB" id="A0A3A5MVK6"/>
<dbReference type="InterPro" id="IPR029062">
    <property type="entry name" value="Class_I_gatase-like"/>
</dbReference>
<evidence type="ECO:0000313" key="5">
    <source>
        <dbReference type="Proteomes" id="UP000272015"/>
    </source>
</evidence>
<organism evidence="4 5">
    <name type="scientific">Cryobacterium melibiosiphilum</name>
    <dbReference type="NCBI Taxonomy" id="995039"/>
    <lineage>
        <taxon>Bacteria</taxon>
        <taxon>Bacillati</taxon>
        <taxon>Actinomycetota</taxon>
        <taxon>Actinomycetes</taxon>
        <taxon>Micrococcales</taxon>
        <taxon>Microbacteriaceae</taxon>
        <taxon>Cryobacterium</taxon>
    </lineage>
</organism>
<proteinExistence type="inferred from homology"/>
<sequence length="245" mass="25261">MTSVTIVSLLPQLLGNNGDAANARVLAQRARWSGVDASVVAVNGVADLPERVDAVVIGTGTDSDLVAARDVLLTMATQIREWLTGGVPVLAVGTGWELLSWGIELPGNTVEGLGIVPGRAVPRAARATGDLVVATRYGRLIGFENHARDYVGAEGSPLGRVESGFGNGAAGGGAPEGVVMGEFVGTHLHGPVLARNPGLADHLVTLMLKRVGVDYVAGARSEPVDDIARAARNQIAVRLELAIEA</sequence>
<dbReference type="HAMAP" id="MF_02213">
    <property type="entry name" value="Lipid_II_synth_GatD"/>
    <property type="match status" value="1"/>
</dbReference>
<keyword evidence="2" id="KW-0378">Hydrolase</keyword>
<feature type="domain" description="CobB/CobQ-like glutamine amidotransferase" evidence="3">
    <location>
        <begin position="42"/>
        <end position="196"/>
    </location>
</feature>